<sequence length="52" mass="6085">MFVLAEMKDTVRIPPWLFHIKFNDAVIEALNKKLANKVKRMTATRGDKWKAL</sequence>
<dbReference type="HOGENOM" id="CLU_3089285_0_0_1"/>
<dbReference type="InParanoid" id="K1PF51"/>
<evidence type="ECO:0000256" key="2">
    <source>
        <dbReference type="ARBA" id="ARBA00023163"/>
    </source>
</evidence>
<dbReference type="SUPFAM" id="SSF88798">
    <property type="entry name" value="N-terminal, heterodimerisation domain of RBP7 (RpoE)"/>
    <property type="match status" value="1"/>
</dbReference>
<keyword evidence="1 4" id="KW-0240">DNA-directed RNA polymerase</keyword>
<feature type="domain" description="RNA polymerase Rpb7-like N-terminal" evidence="3">
    <location>
        <begin position="8"/>
        <end position="38"/>
    </location>
</feature>
<reference evidence="4" key="1">
    <citation type="journal article" date="2012" name="Nature">
        <title>The oyster genome reveals stress adaptation and complexity of shell formation.</title>
        <authorList>
            <person name="Zhang G."/>
            <person name="Fang X."/>
            <person name="Guo X."/>
            <person name="Li L."/>
            <person name="Luo R."/>
            <person name="Xu F."/>
            <person name="Yang P."/>
            <person name="Zhang L."/>
            <person name="Wang X."/>
            <person name="Qi H."/>
            <person name="Xiong Z."/>
            <person name="Que H."/>
            <person name="Xie Y."/>
            <person name="Holland P.W."/>
            <person name="Paps J."/>
            <person name="Zhu Y."/>
            <person name="Wu F."/>
            <person name="Chen Y."/>
            <person name="Wang J."/>
            <person name="Peng C."/>
            <person name="Meng J."/>
            <person name="Yang L."/>
            <person name="Liu J."/>
            <person name="Wen B."/>
            <person name="Zhang N."/>
            <person name="Huang Z."/>
            <person name="Zhu Q."/>
            <person name="Feng Y."/>
            <person name="Mount A."/>
            <person name="Hedgecock D."/>
            <person name="Xu Z."/>
            <person name="Liu Y."/>
            <person name="Domazet-Loso T."/>
            <person name="Du Y."/>
            <person name="Sun X."/>
            <person name="Zhang S."/>
            <person name="Liu B."/>
            <person name="Cheng P."/>
            <person name="Jiang X."/>
            <person name="Li J."/>
            <person name="Fan D."/>
            <person name="Wang W."/>
            <person name="Fu W."/>
            <person name="Wang T."/>
            <person name="Wang B."/>
            <person name="Zhang J."/>
            <person name="Peng Z."/>
            <person name="Li Y."/>
            <person name="Li N."/>
            <person name="Wang J."/>
            <person name="Chen M."/>
            <person name="He Y."/>
            <person name="Tan F."/>
            <person name="Song X."/>
            <person name="Zheng Q."/>
            <person name="Huang R."/>
            <person name="Yang H."/>
            <person name="Du X."/>
            <person name="Chen L."/>
            <person name="Yang M."/>
            <person name="Gaffney P.M."/>
            <person name="Wang S."/>
            <person name="Luo L."/>
            <person name="She Z."/>
            <person name="Ming Y."/>
            <person name="Huang W."/>
            <person name="Zhang S."/>
            <person name="Huang B."/>
            <person name="Zhang Y."/>
            <person name="Qu T."/>
            <person name="Ni P."/>
            <person name="Miao G."/>
            <person name="Wang J."/>
            <person name="Wang Q."/>
            <person name="Steinberg C.E."/>
            <person name="Wang H."/>
            <person name="Li N."/>
            <person name="Qian L."/>
            <person name="Zhang G."/>
            <person name="Li Y."/>
            <person name="Yang H."/>
            <person name="Liu X."/>
            <person name="Wang J."/>
            <person name="Yin Y."/>
            <person name="Wang J."/>
        </authorList>
    </citation>
    <scope>NUCLEOTIDE SEQUENCE [LARGE SCALE GENOMIC DNA]</scope>
    <source>
        <strain evidence="4">05x7-T-G4-1.051#20</strain>
    </source>
</reference>
<dbReference type="AlphaFoldDB" id="K1PF51"/>
<dbReference type="EMBL" id="JH817467">
    <property type="protein sequence ID" value="EKC22487.1"/>
    <property type="molecule type" value="Genomic_DNA"/>
</dbReference>
<proteinExistence type="predicted"/>
<dbReference type="Gene3D" id="3.30.1490.120">
    <property type="entry name" value="RNA polymerase Rpb7-like, N-terminal domain"/>
    <property type="match status" value="1"/>
</dbReference>
<protein>
    <submittedName>
        <fullName evidence="4">DNA-directed RNA polymerase III subunit RPC8</fullName>
    </submittedName>
</protein>
<accession>K1PF51</accession>
<evidence type="ECO:0000256" key="1">
    <source>
        <dbReference type="ARBA" id="ARBA00022478"/>
    </source>
</evidence>
<dbReference type="Pfam" id="PF03876">
    <property type="entry name" value="SHS2_Rpb7-N"/>
    <property type="match status" value="1"/>
</dbReference>
<gene>
    <name evidence="4" type="ORF">CGI_10002169</name>
</gene>
<keyword evidence="2" id="KW-0804">Transcription</keyword>
<evidence type="ECO:0000259" key="3">
    <source>
        <dbReference type="Pfam" id="PF03876"/>
    </source>
</evidence>
<dbReference type="InterPro" id="IPR036898">
    <property type="entry name" value="RNA_pol_Rpb7-like_N_sf"/>
</dbReference>
<name>K1PF51_MAGGI</name>
<dbReference type="GO" id="GO:0000428">
    <property type="term" value="C:DNA-directed RNA polymerase complex"/>
    <property type="evidence" value="ECO:0007669"/>
    <property type="project" value="UniProtKB-KW"/>
</dbReference>
<organism evidence="4">
    <name type="scientific">Magallana gigas</name>
    <name type="common">Pacific oyster</name>
    <name type="synonym">Crassostrea gigas</name>
    <dbReference type="NCBI Taxonomy" id="29159"/>
    <lineage>
        <taxon>Eukaryota</taxon>
        <taxon>Metazoa</taxon>
        <taxon>Spiralia</taxon>
        <taxon>Lophotrochozoa</taxon>
        <taxon>Mollusca</taxon>
        <taxon>Bivalvia</taxon>
        <taxon>Autobranchia</taxon>
        <taxon>Pteriomorphia</taxon>
        <taxon>Ostreida</taxon>
        <taxon>Ostreoidea</taxon>
        <taxon>Ostreidae</taxon>
        <taxon>Magallana</taxon>
    </lineage>
</organism>
<dbReference type="InterPro" id="IPR005576">
    <property type="entry name" value="Rpb7-like_N"/>
</dbReference>
<evidence type="ECO:0000313" key="4">
    <source>
        <dbReference type="EMBL" id="EKC22487.1"/>
    </source>
</evidence>
<dbReference type="GO" id="GO:0006351">
    <property type="term" value="P:DNA-templated transcription"/>
    <property type="evidence" value="ECO:0007669"/>
    <property type="project" value="InterPro"/>
</dbReference>